<dbReference type="GO" id="GO:0016746">
    <property type="term" value="F:acyltransferase activity"/>
    <property type="evidence" value="ECO:0007669"/>
    <property type="project" value="UniProtKB-KW"/>
</dbReference>
<dbReference type="PROSITE" id="PS00101">
    <property type="entry name" value="HEXAPEP_TRANSFERASES"/>
    <property type="match status" value="1"/>
</dbReference>
<dbReference type="Pfam" id="PF14602">
    <property type="entry name" value="Hexapep_2"/>
    <property type="match status" value="1"/>
</dbReference>
<accession>E4RXS2</accession>
<evidence type="ECO:0000313" key="6">
    <source>
        <dbReference type="Proteomes" id="UP000007435"/>
    </source>
</evidence>
<dbReference type="OrthoDB" id="9814490at2"/>
<reference evidence="5 6" key="2">
    <citation type="journal article" date="2011" name="Stand. Genomic Sci.">
        <title>Complete genome sequence of Leadbetterella byssophila type strain (4M15).</title>
        <authorList>
            <person name="Abt B."/>
            <person name="Teshima H."/>
            <person name="Lucas S."/>
            <person name="Lapidus A."/>
            <person name="Del Rio T.G."/>
            <person name="Nolan M."/>
            <person name="Tice H."/>
            <person name="Cheng J.F."/>
            <person name="Pitluck S."/>
            <person name="Liolios K."/>
            <person name="Pagani I."/>
            <person name="Ivanova N."/>
            <person name="Mavromatis K."/>
            <person name="Pati A."/>
            <person name="Tapia R."/>
            <person name="Han C."/>
            <person name="Goodwin L."/>
            <person name="Chen A."/>
            <person name="Palaniappan K."/>
            <person name="Land M."/>
            <person name="Hauser L."/>
            <person name="Chang Y.J."/>
            <person name="Jeffries C.D."/>
            <person name="Rohde M."/>
            <person name="Goker M."/>
            <person name="Tindall B.J."/>
            <person name="Detter J.C."/>
            <person name="Woyke T."/>
            <person name="Bristow J."/>
            <person name="Eisen J.A."/>
            <person name="Markowitz V."/>
            <person name="Hugenholtz P."/>
            <person name="Klenk H.P."/>
            <person name="Kyrpides N.C."/>
        </authorList>
    </citation>
    <scope>NUCLEOTIDE SEQUENCE [LARGE SCALE GENOMIC DNA]</scope>
    <source>
        <strain evidence="6">DSM 17132 / JCM 16389 / KACC 11308 / NBRC 106382 / 4M15</strain>
    </source>
</reference>
<organism evidence="5 6">
    <name type="scientific">Leadbetterella byssophila (strain DSM 17132 / JCM 16389 / KACC 11308 / NBRC 106382 / 4M15)</name>
    <dbReference type="NCBI Taxonomy" id="649349"/>
    <lineage>
        <taxon>Bacteria</taxon>
        <taxon>Pseudomonadati</taxon>
        <taxon>Bacteroidota</taxon>
        <taxon>Cytophagia</taxon>
        <taxon>Cytophagales</taxon>
        <taxon>Leadbetterellaceae</taxon>
        <taxon>Leadbetterella</taxon>
    </lineage>
</organism>
<dbReference type="SUPFAM" id="SSF51161">
    <property type="entry name" value="Trimeric LpxA-like enzymes"/>
    <property type="match status" value="1"/>
</dbReference>
<dbReference type="InterPro" id="IPR011004">
    <property type="entry name" value="Trimer_LpxA-like_sf"/>
</dbReference>
<evidence type="ECO:0000256" key="2">
    <source>
        <dbReference type="ARBA" id="ARBA00022679"/>
    </source>
</evidence>
<dbReference type="Gene3D" id="2.160.10.10">
    <property type="entry name" value="Hexapeptide repeat proteins"/>
    <property type="match status" value="1"/>
</dbReference>
<dbReference type="AlphaFoldDB" id="E4RXS2"/>
<comment type="similarity">
    <text evidence="1">Belongs to the transferase hexapeptide repeat family.</text>
</comment>
<evidence type="ECO:0000256" key="4">
    <source>
        <dbReference type="ARBA" id="ARBA00023315"/>
    </source>
</evidence>
<dbReference type="KEGG" id="lby:Lbys_2471"/>
<reference key="1">
    <citation type="submission" date="2010-11" db="EMBL/GenBank/DDBJ databases">
        <title>The complete genome of Leadbetterella byssophila DSM 17132.</title>
        <authorList>
            <consortium name="US DOE Joint Genome Institute (JGI-PGF)"/>
            <person name="Lucas S."/>
            <person name="Copeland A."/>
            <person name="Lapidus A."/>
            <person name="Glavina del Rio T."/>
            <person name="Dalin E."/>
            <person name="Tice H."/>
            <person name="Bruce D."/>
            <person name="Goodwin L."/>
            <person name="Pitluck S."/>
            <person name="Kyrpides N."/>
            <person name="Mavromatis K."/>
            <person name="Ivanova N."/>
            <person name="Teshima H."/>
            <person name="Brettin T."/>
            <person name="Detter J.C."/>
            <person name="Han C."/>
            <person name="Tapia R."/>
            <person name="Land M."/>
            <person name="Hauser L."/>
            <person name="Markowitz V."/>
            <person name="Cheng J.-F."/>
            <person name="Hugenholtz P."/>
            <person name="Woyke T."/>
            <person name="Wu D."/>
            <person name="Tindall B."/>
            <person name="Pomrenke H.G."/>
            <person name="Brambilla E."/>
            <person name="Klenk H.-P."/>
            <person name="Eisen J.A."/>
        </authorList>
    </citation>
    <scope>NUCLEOTIDE SEQUENCE [LARGE SCALE GENOMIC DNA]</scope>
    <source>
        <strain>DSM 17132</strain>
    </source>
</reference>
<keyword evidence="3" id="KW-0677">Repeat</keyword>
<name>E4RXS2_LEAB4</name>
<sequence>MIKTRSDLKIYLTKDAQLYPKLSGSWIKRIKNILVTNPINSQYVIYKYLCTLRNSEFHFNNSYFTKKRGISAALHKLAVVLKFYRLRRLSYKTGFQIPPNTCGPGLQIWHYGYIIINPNAIIGENATIYPGVEIGEKKGGVPIIGNNVFIGAGAIVFGNLRIGNNSVIAPNAVVISDVPENAIVGGVPAKILKYNK</sequence>
<dbReference type="eggNOG" id="COG1045">
    <property type="taxonomic scope" value="Bacteria"/>
</dbReference>
<dbReference type="InterPro" id="IPR001451">
    <property type="entry name" value="Hexapep"/>
</dbReference>
<dbReference type="InterPro" id="IPR018357">
    <property type="entry name" value="Hexapep_transf_CS"/>
</dbReference>
<protein>
    <submittedName>
        <fullName evidence="5">Transferase hexapeptide repeat containing protein</fullName>
    </submittedName>
</protein>
<proteinExistence type="inferred from homology"/>
<dbReference type="CDD" id="cd03354">
    <property type="entry name" value="LbH_SAT"/>
    <property type="match status" value="1"/>
</dbReference>
<dbReference type="STRING" id="649349.Lbys_2471"/>
<dbReference type="EMBL" id="CP002305">
    <property type="protein sequence ID" value="ADQ18136.1"/>
    <property type="molecule type" value="Genomic_DNA"/>
</dbReference>
<evidence type="ECO:0000256" key="1">
    <source>
        <dbReference type="ARBA" id="ARBA00007274"/>
    </source>
</evidence>
<dbReference type="InterPro" id="IPR045304">
    <property type="entry name" value="LbH_SAT"/>
</dbReference>
<dbReference type="PANTHER" id="PTHR42811">
    <property type="entry name" value="SERINE ACETYLTRANSFERASE"/>
    <property type="match status" value="1"/>
</dbReference>
<dbReference type="Proteomes" id="UP000007435">
    <property type="component" value="Chromosome"/>
</dbReference>
<evidence type="ECO:0000256" key="3">
    <source>
        <dbReference type="ARBA" id="ARBA00022737"/>
    </source>
</evidence>
<dbReference type="Pfam" id="PF00132">
    <property type="entry name" value="Hexapep"/>
    <property type="match status" value="1"/>
</dbReference>
<dbReference type="RefSeq" id="WP_013409176.1">
    <property type="nucleotide sequence ID" value="NC_014655.1"/>
</dbReference>
<keyword evidence="6" id="KW-1185">Reference proteome</keyword>
<keyword evidence="2 5" id="KW-0808">Transferase</keyword>
<gene>
    <name evidence="5" type="ordered locus">Lbys_2471</name>
</gene>
<keyword evidence="4" id="KW-0012">Acyltransferase</keyword>
<evidence type="ECO:0000313" key="5">
    <source>
        <dbReference type="EMBL" id="ADQ18136.1"/>
    </source>
</evidence>
<dbReference type="HOGENOM" id="CLU_051638_11_0_10"/>